<dbReference type="Pfam" id="PF01649">
    <property type="entry name" value="Ribosomal_S20p"/>
    <property type="match status" value="1"/>
</dbReference>
<dbReference type="NCBIfam" id="TIGR00029">
    <property type="entry name" value="S20"/>
    <property type="match status" value="1"/>
</dbReference>
<evidence type="ECO:0000313" key="10">
    <source>
        <dbReference type="Proteomes" id="UP000239663"/>
    </source>
</evidence>
<keyword evidence="6 8" id="KW-0687">Ribonucleoprotein</keyword>
<comment type="similarity">
    <text evidence="2 8">Belongs to the bacterial ribosomal protein bS20 family.</text>
</comment>
<dbReference type="GO" id="GO:0005829">
    <property type="term" value="C:cytosol"/>
    <property type="evidence" value="ECO:0007669"/>
    <property type="project" value="TreeGrafter"/>
</dbReference>
<evidence type="ECO:0000256" key="8">
    <source>
        <dbReference type="HAMAP-Rule" id="MF_00500"/>
    </source>
</evidence>
<keyword evidence="4 8" id="KW-0694">RNA-binding</keyword>
<name>A0A2S7N350_9BACI</name>
<gene>
    <name evidence="8" type="primary">rpsT</name>
    <name evidence="9" type="ORF">CYL18_00670</name>
</gene>
<dbReference type="RefSeq" id="WP_104847546.1">
    <property type="nucleotide sequence ID" value="NZ_PKOZ01000001.1"/>
</dbReference>
<dbReference type="PANTHER" id="PTHR33398">
    <property type="entry name" value="30S RIBOSOMAL PROTEIN S20"/>
    <property type="match status" value="1"/>
</dbReference>
<dbReference type="Gene3D" id="1.20.58.110">
    <property type="entry name" value="Ribosomal protein S20"/>
    <property type="match status" value="1"/>
</dbReference>
<sequence length="88" mass="9252">MANIKSAIKRVKTSEAARAHNIAQKSAVRTNVKKVEAAIALNDATAAKDSIVAAVKGLDKAATKGLISKNAAARKKSRLMKKVNQLNA</sequence>
<dbReference type="HAMAP" id="MF_00500">
    <property type="entry name" value="Ribosomal_bS20"/>
    <property type="match status" value="1"/>
</dbReference>
<dbReference type="GO" id="GO:0015935">
    <property type="term" value="C:small ribosomal subunit"/>
    <property type="evidence" value="ECO:0007669"/>
    <property type="project" value="TreeGrafter"/>
</dbReference>
<dbReference type="Proteomes" id="UP000239663">
    <property type="component" value="Unassembled WGS sequence"/>
</dbReference>
<organism evidence="9 10">
    <name type="scientific">Pradoshia eiseniae</name>
    <dbReference type="NCBI Taxonomy" id="2064768"/>
    <lineage>
        <taxon>Bacteria</taxon>
        <taxon>Bacillati</taxon>
        <taxon>Bacillota</taxon>
        <taxon>Bacilli</taxon>
        <taxon>Bacillales</taxon>
        <taxon>Bacillaceae</taxon>
        <taxon>Pradoshia</taxon>
    </lineage>
</organism>
<dbReference type="PANTHER" id="PTHR33398:SF1">
    <property type="entry name" value="SMALL RIBOSOMAL SUBUNIT PROTEIN BS20C"/>
    <property type="match status" value="1"/>
</dbReference>
<evidence type="ECO:0000256" key="6">
    <source>
        <dbReference type="ARBA" id="ARBA00023274"/>
    </source>
</evidence>
<evidence type="ECO:0000313" key="9">
    <source>
        <dbReference type="EMBL" id="PQD96447.1"/>
    </source>
</evidence>
<keyword evidence="3 8" id="KW-0699">rRNA-binding</keyword>
<protein>
    <recommendedName>
        <fullName evidence="7 8">Small ribosomal subunit protein bS20</fullName>
    </recommendedName>
</protein>
<evidence type="ECO:0000256" key="4">
    <source>
        <dbReference type="ARBA" id="ARBA00022884"/>
    </source>
</evidence>
<comment type="function">
    <text evidence="1 8">Binds directly to 16S ribosomal RNA.</text>
</comment>
<proteinExistence type="inferred from homology"/>
<dbReference type="OrthoDB" id="9808392at2"/>
<dbReference type="FunFam" id="1.20.58.110:FF:000001">
    <property type="entry name" value="30S ribosomal protein S20"/>
    <property type="match status" value="1"/>
</dbReference>
<accession>A0A2S7N350</accession>
<evidence type="ECO:0000256" key="3">
    <source>
        <dbReference type="ARBA" id="ARBA00022730"/>
    </source>
</evidence>
<dbReference type="AlphaFoldDB" id="A0A2S7N350"/>
<dbReference type="GO" id="GO:0070181">
    <property type="term" value="F:small ribosomal subunit rRNA binding"/>
    <property type="evidence" value="ECO:0007669"/>
    <property type="project" value="TreeGrafter"/>
</dbReference>
<dbReference type="InterPro" id="IPR002583">
    <property type="entry name" value="Ribosomal_bS20"/>
</dbReference>
<reference evidence="9 10" key="1">
    <citation type="submission" date="2017-12" db="EMBL/GenBank/DDBJ databases">
        <title>Taxonomic description and draft genome of Pradoshia cofamensis Gen. nov., sp. nov., a thermotolerant bacillale isolated from anterior gut of earthworm Eisenia fetida.</title>
        <authorList>
            <person name="Saha T."/>
            <person name="Chakraborty R."/>
        </authorList>
    </citation>
    <scope>NUCLEOTIDE SEQUENCE [LARGE SCALE GENOMIC DNA]</scope>
    <source>
        <strain evidence="9 10">EAG3</strain>
    </source>
</reference>
<keyword evidence="10" id="KW-1185">Reference proteome</keyword>
<evidence type="ECO:0000256" key="2">
    <source>
        <dbReference type="ARBA" id="ARBA00007634"/>
    </source>
</evidence>
<dbReference type="GO" id="GO:0003735">
    <property type="term" value="F:structural constituent of ribosome"/>
    <property type="evidence" value="ECO:0007669"/>
    <property type="project" value="InterPro"/>
</dbReference>
<dbReference type="InterPro" id="IPR036510">
    <property type="entry name" value="Ribosomal_bS20_sf"/>
</dbReference>
<keyword evidence="5 8" id="KW-0689">Ribosomal protein</keyword>
<evidence type="ECO:0000256" key="7">
    <source>
        <dbReference type="ARBA" id="ARBA00035136"/>
    </source>
</evidence>
<dbReference type="SUPFAM" id="SSF46992">
    <property type="entry name" value="Ribosomal protein S20"/>
    <property type="match status" value="1"/>
</dbReference>
<dbReference type="GO" id="GO:0006412">
    <property type="term" value="P:translation"/>
    <property type="evidence" value="ECO:0007669"/>
    <property type="project" value="UniProtKB-UniRule"/>
</dbReference>
<dbReference type="EMBL" id="PKOZ01000001">
    <property type="protein sequence ID" value="PQD96447.1"/>
    <property type="molecule type" value="Genomic_DNA"/>
</dbReference>
<evidence type="ECO:0000256" key="5">
    <source>
        <dbReference type="ARBA" id="ARBA00022980"/>
    </source>
</evidence>
<evidence type="ECO:0000256" key="1">
    <source>
        <dbReference type="ARBA" id="ARBA00003134"/>
    </source>
</evidence>
<comment type="caution">
    <text evidence="9">The sequence shown here is derived from an EMBL/GenBank/DDBJ whole genome shotgun (WGS) entry which is preliminary data.</text>
</comment>